<dbReference type="RefSeq" id="WP_349282551.1">
    <property type="nucleotide sequence ID" value="NZ_CBCSCU010000085.1"/>
</dbReference>
<proteinExistence type="predicted"/>
<gene>
    <name evidence="2" type="ORF">ABLV49_23590</name>
</gene>
<evidence type="ECO:0000313" key="2">
    <source>
        <dbReference type="EMBL" id="XBP72786.1"/>
    </source>
</evidence>
<dbReference type="InterPro" id="IPR045738">
    <property type="entry name" value="DUF6088"/>
</dbReference>
<feature type="region of interest" description="Disordered" evidence="1">
    <location>
        <begin position="219"/>
        <end position="239"/>
    </location>
</feature>
<accession>A0AAU7LYW6</accession>
<reference evidence="2" key="1">
    <citation type="submission" date="2024-05" db="EMBL/GenBank/DDBJ databases">
        <authorList>
            <person name="Bunk B."/>
            <person name="Swiderski J."/>
            <person name="Sproer C."/>
            <person name="Thiel V."/>
        </authorList>
    </citation>
    <scope>NUCLEOTIDE SEQUENCE</scope>
    <source>
        <strain evidence="2">DSM 17735</strain>
        <plasmid evidence="2">p2</plasmid>
    </source>
</reference>
<sequence>MSDLKSAVLSLIKADGPGHVWVPTDFAAFGNRDAIDKTLQRMVRDGELRRVDRGLYDRPTINRLTKRPTSPDYRAVVDAIARRDQLRLLVDGMTAANDLGLTDAVPARVTIHTDARRRSVKLDNLVVEFKQTAPSRLYWAGRPAMRVVQALHWLKDTLATDRQRILSKLSKLLADTVHGDAVRKDLLEGFGTLPTWMQNLVRELPGCDPKTATATVLKRPQTSVGAKRPRSKRAIGEAI</sequence>
<dbReference type="EMBL" id="CP157677">
    <property type="protein sequence ID" value="XBP72786.1"/>
    <property type="molecule type" value="Genomic_DNA"/>
</dbReference>
<organism evidence="2">
    <name type="scientific">Polaromonas hydrogenivorans</name>
    <dbReference type="NCBI Taxonomy" id="335476"/>
    <lineage>
        <taxon>Bacteria</taxon>
        <taxon>Pseudomonadati</taxon>
        <taxon>Pseudomonadota</taxon>
        <taxon>Betaproteobacteria</taxon>
        <taxon>Burkholderiales</taxon>
        <taxon>Comamonadaceae</taxon>
        <taxon>Polaromonas</taxon>
    </lineage>
</organism>
<keyword evidence="2" id="KW-0614">Plasmid</keyword>
<evidence type="ECO:0000256" key="1">
    <source>
        <dbReference type="SAM" id="MobiDB-lite"/>
    </source>
</evidence>
<dbReference type="Pfam" id="PF19570">
    <property type="entry name" value="DUF6088"/>
    <property type="match status" value="1"/>
</dbReference>
<protein>
    <submittedName>
        <fullName evidence="2">DUF6088 family protein</fullName>
    </submittedName>
</protein>
<name>A0AAU7LYW6_9BURK</name>
<dbReference type="AlphaFoldDB" id="A0AAU7LYW6"/>
<geneLocation type="plasmid" evidence="2">
    <name>p2</name>
</geneLocation>